<accession>A0ABS6AN13</accession>
<gene>
    <name evidence="2" type="ORF">KNW02_11970</name>
</gene>
<keyword evidence="1" id="KW-0472">Membrane</keyword>
<dbReference type="RefSeq" id="WP_216033503.1">
    <property type="nucleotide sequence ID" value="NZ_JAHKNG010000019.1"/>
</dbReference>
<reference evidence="2" key="1">
    <citation type="submission" date="2021-06" db="EMBL/GenBank/DDBJ databases">
        <title>Paracoccus bacterium XHP0099 sp. nov., isolated from the surface waters of the Yellow Sea.</title>
        <authorList>
            <person name="Xue H."/>
            <person name="Zhang D."/>
        </authorList>
    </citation>
    <scope>NUCLEOTIDE SEQUENCE</scope>
    <source>
        <strain evidence="2">XHP0099</strain>
    </source>
</reference>
<keyword evidence="1" id="KW-1133">Transmembrane helix</keyword>
<evidence type="ECO:0000313" key="3">
    <source>
        <dbReference type="Proteomes" id="UP001166191"/>
    </source>
</evidence>
<organism evidence="2 3">
    <name type="scientific">Paracoccus marinaquae</name>
    <dbReference type="NCBI Taxonomy" id="2841926"/>
    <lineage>
        <taxon>Bacteria</taxon>
        <taxon>Pseudomonadati</taxon>
        <taxon>Pseudomonadota</taxon>
        <taxon>Alphaproteobacteria</taxon>
        <taxon>Rhodobacterales</taxon>
        <taxon>Paracoccaceae</taxon>
        <taxon>Paracoccus</taxon>
    </lineage>
</organism>
<comment type="caution">
    <text evidence="2">The sequence shown here is derived from an EMBL/GenBank/DDBJ whole genome shotgun (WGS) entry which is preliminary data.</text>
</comment>
<proteinExistence type="predicted"/>
<protein>
    <submittedName>
        <fullName evidence="2">Uncharacterized protein</fullName>
    </submittedName>
</protein>
<evidence type="ECO:0000256" key="1">
    <source>
        <dbReference type="SAM" id="Phobius"/>
    </source>
</evidence>
<feature type="transmembrane region" description="Helical" evidence="1">
    <location>
        <begin position="30"/>
        <end position="50"/>
    </location>
</feature>
<keyword evidence="3" id="KW-1185">Reference proteome</keyword>
<keyword evidence="1" id="KW-0812">Transmembrane</keyword>
<dbReference type="Proteomes" id="UP001166191">
    <property type="component" value="Unassembled WGS sequence"/>
</dbReference>
<dbReference type="EMBL" id="JAHKNG010000019">
    <property type="protein sequence ID" value="MBU3030831.1"/>
    <property type="molecule type" value="Genomic_DNA"/>
</dbReference>
<sequence>MIDFLLLGGVALCVLSLIYAVVQLLQAQPPRAAMITLILGIVAIFAAAYLQPEPFKLQDIGAAWDRVASGAPAPAP</sequence>
<evidence type="ECO:0000313" key="2">
    <source>
        <dbReference type="EMBL" id="MBU3030831.1"/>
    </source>
</evidence>
<name>A0ABS6AN13_9RHOB</name>